<protein>
    <submittedName>
        <fullName evidence="1">Uncharacterized protein</fullName>
    </submittedName>
</protein>
<organism evidence="1 2">
    <name type="scientific">Sistotremastrum suecicum HHB10207 ss-3</name>
    <dbReference type="NCBI Taxonomy" id="1314776"/>
    <lineage>
        <taxon>Eukaryota</taxon>
        <taxon>Fungi</taxon>
        <taxon>Dikarya</taxon>
        <taxon>Basidiomycota</taxon>
        <taxon>Agaricomycotina</taxon>
        <taxon>Agaricomycetes</taxon>
        <taxon>Sistotremastrales</taxon>
        <taxon>Sistotremastraceae</taxon>
        <taxon>Sistotremastrum</taxon>
    </lineage>
</organism>
<dbReference type="Proteomes" id="UP000076798">
    <property type="component" value="Unassembled WGS sequence"/>
</dbReference>
<name>A0A165YDN4_9AGAM</name>
<dbReference type="AlphaFoldDB" id="A0A165YDN4"/>
<gene>
    <name evidence="1" type="ORF">SISSUDRAFT_442161</name>
</gene>
<dbReference type="EMBL" id="KV428264">
    <property type="protein sequence ID" value="KZT33134.1"/>
    <property type="molecule type" value="Genomic_DNA"/>
</dbReference>
<reference evidence="1 2" key="1">
    <citation type="journal article" date="2016" name="Mol. Biol. Evol.">
        <title>Comparative Genomics of Early-Diverging Mushroom-Forming Fungi Provides Insights into the Origins of Lignocellulose Decay Capabilities.</title>
        <authorList>
            <person name="Nagy L.G."/>
            <person name="Riley R."/>
            <person name="Tritt A."/>
            <person name="Adam C."/>
            <person name="Daum C."/>
            <person name="Floudas D."/>
            <person name="Sun H."/>
            <person name="Yadav J.S."/>
            <person name="Pangilinan J."/>
            <person name="Larsson K.H."/>
            <person name="Matsuura K."/>
            <person name="Barry K."/>
            <person name="Labutti K."/>
            <person name="Kuo R."/>
            <person name="Ohm R.A."/>
            <person name="Bhattacharya S.S."/>
            <person name="Shirouzu T."/>
            <person name="Yoshinaga Y."/>
            <person name="Martin F.M."/>
            <person name="Grigoriev I.V."/>
            <person name="Hibbett D.S."/>
        </authorList>
    </citation>
    <scope>NUCLEOTIDE SEQUENCE [LARGE SCALE GENOMIC DNA]</scope>
    <source>
        <strain evidence="1 2">HHB10207 ss-3</strain>
    </source>
</reference>
<evidence type="ECO:0000313" key="2">
    <source>
        <dbReference type="Proteomes" id="UP000076798"/>
    </source>
</evidence>
<proteinExistence type="predicted"/>
<evidence type="ECO:0000313" key="1">
    <source>
        <dbReference type="EMBL" id="KZT33134.1"/>
    </source>
</evidence>
<sequence>MLMSVRMYVSSLLQFRLFWCIERRWRAERGKYTFRMVGRCSSRMTTWSRIASRRQGPRTLHRLSPEACARSPETELRPDHHSQPCVHGSRSQAFHDLVKPQPSITQRSTTSTVLLPATTTRPSPRMNLPFTAVSCAYSLPQLILRRLRPLPQKNGDSSPRRHSH</sequence>
<keyword evidence="2" id="KW-1185">Reference proteome</keyword>
<accession>A0A165YDN4</accession>